<gene>
    <name evidence="5" type="ORF">AN215_02525</name>
</gene>
<comment type="caution">
    <text evidence="5">The sequence shown here is derived from an EMBL/GenBank/DDBJ whole genome shotgun (WGS) entry which is preliminary data.</text>
</comment>
<dbReference type="RefSeq" id="WP_070012401.1">
    <property type="nucleotide sequence ID" value="NZ_LJGS01000042.1"/>
</dbReference>
<dbReference type="InterPro" id="IPR002938">
    <property type="entry name" value="FAD-bd"/>
</dbReference>
<protein>
    <submittedName>
        <fullName evidence="5">Monooxygenase</fullName>
    </submittedName>
</protein>
<evidence type="ECO:0000259" key="4">
    <source>
        <dbReference type="Pfam" id="PF01494"/>
    </source>
</evidence>
<keyword evidence="1" id="KW-0560">Oxidoreductase</keyword>
<feature type="compositionally biased region" description="Low complexity" evidence="3">
    <location>
        <begin position="374"/>
        <end position="383"/>
    </location>
</feature>
<dbReference type="GO" id="GO:0004497">
    <property type="term" value="F:monooxygenase activity"/>
    <property type="evidence" value="ECO:0007669"/>
    <property type="project" value="UniProtKB-KW"/>
</dbReference>
<dbReference type="Proteomes" id="UP000176087">
    <property type="component" value="Unassembled WGS sequence"/>
</dbReference>
<organism evidence="5 6">
    <name type="scientific">Streptomyces abyssalis</name>
    <dbReference type="NCBI Taxonomy" id="933944"/>
    <lineage>
        <taxon>Bacteria</taxon>
        <taxon>Bacillati</taxon>
        <taxon>Actinomycetota</taxon>
        <taxon>Actinomycetes</taxon>
        <taxon>Kitasatosporales</taxon>
        <taxon>Streptomycetaceae</taxon>
        <taxon>Streptomyces</taxon>
    </lineage>
</organism>
<evidence type="ECO:0000256" key="2">
    <source>
        <dbReference type="ARBA" id="ARBA00023033"/>
    </source>
</evidence>
<dbReference type="InterPro" id="IPR050493">
    <property type="entry name" value="FAD-dep_Monooxygenase_BioMet"/>
</dbReference>
<dbReference type="OrthoDB" id="9782160at2"/>
<dbReference type="InterPro" id="IPR036188">
    <property type="entry name" value="FAD/NAD-bd_sf"/>
</dbReference>
<dbReference type="Pfam" id="PF01494">
    <property type="entry name" value="FAD_binding_3"/>
    <property type="match status" value="1"/>
</dbReference>
<evidence type="ECO:0000256" key="1">
    <source>
        <dbReference type="ARBA" id="ARBA00023002"/>
    </source>
</evidence>
<dbReference type="GO" id="GO:0071949">
    <property type="term" value="F:FAD binding"/>
    <property type="evidence" value="ECO:0007669"/>
    <property type="project" value="InterPro"/>
</dbReference>
<evidence type="ECO:0000313" key="6">
    <source>
        <dbReference type="Proteomes" id="UP000176087"/>
    </source>
</evidence>
<dbReference type="Gene3D" id="3.50.50.60">
    <property type="entry name" value="FAD/NAD(P)-binding domain"/>
    <property type="match status" value="1"/>
</dbReference>
<dbReference type="PRINTS" id="PR00420">
    <property type="entry name" value="RNGMNOXGNASE"/>
</dbReference>
<evidence type="ECO:0000313" key="5">
    <source>
        <dbReference type="EMBL" id="OEU93672.1"/>
    </source>
</evidence>
<accession>A0A1E7JUN3</accession>
<evidence type="ECO:0000256" key="3">
    <source>
        <dbReference type="SAM" id="MobiDB-lite"/>
    </source>
</evidence>
<name>A0A1E7JUN3_9ACTN</name>
<dbReference type="PANTHER" id="PTHR13789">
    <property type="entry name" value="MONOOXYGENASE"/>
    <property type="match status" value="1"/>
</dbReference>
<dbReference type="PANTHER" id="PTHR13789:SF309">
    <property type="entry name" value="PUTATIVE (AFU_ORTHOLOGUE AFUA_6G14510)-RELATED"/>
    <property type="match status" value="1"/>
</dbReference>
<dbReference type="SUPFAM" id="SSF51905">
    <property type="entry name" value="FAD/NAD(P)-binding domain"/>
    <property type="match status" value="1"/>
</dbReference>
<reference evidence="5 6" key="1">
    <citation type="journal article" date="2016" name="Front. Microbiol.">
        <title>Comparative Genomics Analysis of Streptomyces Species Reveals Their Adaptation to the Marine Environment and Their Diversity at the Genomic Level.</title>
        <authorList>
            <person name="Tian X."/>
            <person name="Zhang Z."/>
            <person name="Yang T."/>
            <person name="Chen M."/>
            <person name="Li J."/>
            <person name="Chen F."/>
            <person name="Yang J."/>
            <person name="Li W."/>
            <person name="Zhang B."/>
            <person name="Zhang Z."/>
            <person name="Wu J."/>
            <person name="Zhang C."/>
            <person name="Long L."/>
            <person name="Xiao J."/>
        </authorList>
    </citation>
    <scope>NUCLEOTIDE SEQUENCE [LARGE SCALE GENOMIC DNA]</scope>
    <source>
        <strain evidence="5 6">SCSIO 10390</strain>
    </source>
</reference>
<feature type="domain" description="FAD-binding" evidence="4">
    <location>
        <begin position="3"/>
        <end position="342"/>
    </location>
</feature>
<proteinExistence type="predicted"/>
<dbReference type="STRING" id="933944.AN215_02525"/>
<sequence length="409" mass="43479">MRILIIGGGIAGTAAALALDKAGAQVSVHEAHPDSGADIGAFLTLASNGMLALAQFGAAEAVARAGFELTAMRLTGDTGSVVSTVPLGETGDPLRRFRCLRRAELCAVLREEAVRRGIDVRHGQRFVTATEDEAGVTAGFADGSTARGDLLLGADGIHSVVRPLTDPEATRPRYAGQRVFYGYTTEATPPNEPGRIEMLRGSTAAMGYAVSPGGETFWFARVSAEELSDAEIAETTPARWRERLLPLLRPDATPAADIVAATDGRLMVTNARDLSTVTRWRTERMLLIGDAAHAASPATGQGASMALEDAVVLAKSLRDAPDTRSALERYERLRRPRVERNIVDSARLTPRRAPSRLQRTLEGYRAKWKSRTGAPAPSSASAATSDGELARQLDWDTPLTADSPAVQGS</sequence>
<dbReference type="AlphaFoldDB" id="A0A1E7JUN3"/>
<keyword evidence="2 5" id="KW-0503">Monooxygenase</keyword>
<feature type="region of interest" description="Disordered" evidence="3">
    <location>
        <begin position="349"/>
        <end position="409"/>
    </location>
</feature>
<keyword evidence="6" id="KW-1185">Reference proteome</keyword>
<dbReference type="PATRIC" id="fig|933944.5.peg.2386"/>
<dbReference type="EMBL" id="LJGT01000036">
    <property type="protein sequence ID" value="OEU93672.1"/>
    <property type="molecule type" value="Genomic_DNA"/>
</dbReference>